<evidence type="ECO:0000256" key="12">
    <source>
        <dbReference type="ARBA" id="ARBA00023285"/>
    </source>
</evidence>
<feature type="transmembrane region" description="Helical" evidence="13">
    <location>
        <begin position="259"/>
        <end position="281"/>
    </location>
</feature>
<evidence type="ECO:0000313" key="15">
    <source>
        <dbReference type="EMBL" id="SON57662.1"/>
    </source>
</evidence>
<dbReference type="KEGG" id="hdi:HDIA_4121"/>
<dbReference type="GO" id="GO:0032025">
    <property type="term" value="P:response to cobalt ion"/>
    <property type="evidence" value="ECO:0007669"/>
    <property type="project" value="TreeGrafter"/>
</dbReference>
<evidence type="ECO:0000256" key="10">
    <source>
        <dbReference type="ARBA" id="ARBA00023112"/>
    </source>
</evidence>
<feature type="transmembrane region" description="Helical" evidence="13">
    <location>
        <begin position="86"/>
        <end position="105"/>
    </location>
</feature>
<comment type="similarity">
    <text evidence="13">Belongs to the NiCoT transporter (TC 2.A.52) family.</text>
</comment>
<evidence type="ECO:0000256" key="6">
    <source>
        <dbReference type="ARBA" id="ARBA00022596"/>
    </source>
</evidence>
<keyword evidence="12" id="KW-0170">Cobalt</keyword>
<evidence type="ECO:0000256" key="4">
    <source>
        <dbReference type="ARBA" id="ARBA00022448"/>
    </source>
</evidence>
<keyword evidence="7 13" id="KW-0812">Transmembrane</keyword>
<feature type="signal peptide" evidence="14">
    <location>
        <begin position="1"/>
        <end position="36"/>
    </location>
</feature>
<dbReference type="PANTHER" id="PTHR40659">
    <property type="entry name" value="NICKEL/COBALT EFFLUX SYSTEM RCNA"/>
    <property type="match status" value="1"/>
</dbReference>
<evidence type="ECO:0000256" key="7">
    <source>
        <dbReference type="ARBA" id="ARBA00022692"/>
    </source>
</evidence>
<gene>
    <name evidence="15" type="primary">rcnA</name>
    <name evidence="15" type="ORF">HDIA_4121</name>
</gene>
<keyword evidence="14" id="KW-0732">Signal</keyword>
<feature type="transmembrane region" description="Helical" evidence="13">
    <location>
        <begin position="164"/>
        <end position="182"/>
    </location>
</feature>
<dbReference type="GO" id="GO:0005886">
    <property type="term" value="C:plasma membrane"/>
    <property type="evidence" value="ECO:0007669"/>
    <property type="project" value="UniProtKB-SubCell"/>
</dbReference>
<dbReference type="InterPro" id="IPR011541">
    <property type="entry name" value="Ni/Co_transpt_high_affinity"/>
</dbReference>
<dbReference type="AlphaFoldDB" id="A0A2C9DBF1"/>
<protein>
    <recommendedName>
        <fullName evidence="13">Nickel/cobalt efflux system</fullName>
    </recommendedName>
</protein>
<keyword evidence="5" id="KW-1003">Cell membrane</keyword>
<proteinExistence type="inferred from homology"/>
<evidence type="ECO:0000256" key="11">
    <source>
        <dbReference type="ARBA" id="ARBA00023136"/>
    </source>
</evidence>
<evidence type="ECO:0000256" key="9">
    <source>
        <dbReference type="ARBA" id="ARBA00023065"/>
    </source>
</evidence>
<keyword evidence="16" id="KW-1185">Reference proteome</keyword>
<dbReference type="GO" id="GO:0015099">
    <property type="term" value="F:nickel cation transmembrane transporter activity"/>
    <property type="evidence" value="ECO:0007669"/>
    <property type="project" value="UniProtKB-UniRule"/>
</dbReference>
<accession>A0A2C9DBF1</accession>
<dbReference type="InterPro" id="IPR051224">
    <property type="entry name" value="NiCoT_RcnA"/>
</dbReference>
<evidence type="ECO:0000256" key="5">
    <source>
        <dbReference type="ARBA" id="ARBA00022475"/>
    </source>
</evidence>
<evidence type="ECO:0000256" key="3">
    <source>
        <dbReference type="ARBA" id="ARBA00022426"/>
    </source>
</evidence>
<evidence type="ECO:0000256" key="2">
    <source>
        <dbReference type="ARBA" id="ARBA00004651"/>
    </source>
</evidence>
<name>A0A2C9DBF1_9HYPH</name>
<keyword evidence="8 13" id="KW-1133">Transmembrane helix</keyword>
<keyword evidence="3" id="KW-0171">Cobalt transport</keyword>
<comment type="subcellular location">
    <subcellularLocation>
        <location evidence="2 13">Cell membrane</location>
        <topology evidence="2 13">Multi-pass membrane protein</topology>
    </subcellularLocation>
</comment>
<evidence type="ECO:0000256" key="1">
    <source>
        <dbReference type="ARBA" id="ARBA00002510"/>
    </source>
</evidence>
<feature type="chain" id="PRO_5013107228" description="Nickel/cobalt efflux system" evidence="14">
    <location>
        <begin position="37"/>
        <end position="360"/>
    </location>
</feature>
<dbReference type="PANTHER" id="PTHR40659:SF1">
    <property type="entry name" value="NICKEL_COBALT EFFLUX SYSTEM RCNA"/>
    <property type="match status" value="1"/>
</dbReference>
<keyword evidence="10" id="KW-0921">Nickel transport</keyword>
<reference evidence="16" key="1">
    <citation type="submission" date="2017-09" db="EMBL/GenBank/DDBJ databases">
        <title>Genome sequence of Nannocystis excedens DSM 71.</title>
        <authorList>
            <person name="Blom J."/>
        </authorList>
    </citation>
    <scope>NUCLEOTIDE SEQUENCE [LARGE SCALE GENOMIC DNA]</scope>
    <source>
        <strain evidence="16">type strain: E19</strain>
    </source>
</reference>
<keyword evidence="6" id="KW-0533">Nickel</keyword>
<evidence type="ECO:0000313" key="16">
    <source>
        <dbReference type="Proteomes" id="UP000223606"/>
    </source>
</evidence>
<feature type="transmembrane region" description="Helical" evidence="13">
    <location>
        <begin position="287"/>
        <end position="315"/>
    </location>
</feature>
<dbReference type="Proteomes" id="UP000223606">
    <property type="component" value="Chromosome 1"/>
</dbReference>
<organism evidence="15 16">
    <name type="scientific">Hartmannibacter diazotrophicus</name>
    <dbReference type="NCBI Taxonomy" id="1482074"/>
    <lineage>
        <taxon>Bacteria</taxon>
        <taxon>Pseudomonadati</taxon>
        <taxon>Pseudomonadota</taxon>
        <taxon>Alphaproteobacteria</taxon>
        <taxon>Hyphomicrobiales</taxon>
        <taxon>Pleomorphomonadaceae</taxon>
        <taxon>Hartmannibacter</taxon>
    </lineage>
</organism>
<dbReference type="GO" id="GO:0010045">
    <property type="term" value="P:response to nickel cation"/>
    <property type="evidence" value="ECO:0007669"/>
    <property type="project" value="TreeGrafter"/>
</dbReference>
<sequence length="360" mass="36486">MSLKAGTAGRSPAGAAARALAVAAFAAALTTLPAHAANPFGVGLAEPSVTSGFLGAWLTDVARLQSEFYLALKSALKNASSDRMEGFVLIGLSFLYGILHAIGPGHGKAVISGYVLANRETIRNGALISLLSGFAQGVTAIGIVCVAILLLGATSIWMTRAEQLFEAGSFAVIMLMGLWLTWRKVLGPALAAMVVKRTDTPVFAMVARSEMAMAGGGSSGGHRTGGTFYCGSEAGGACTCGAHLPAPEMVAGRLELKSAAAAILAVGLRPCTGALIVLVFAMSQKAFLLGALATLAMSLGTGITVAAMVLIATGARGGLLRLGGHRPRLAAWLHKGLEGAAAICVLVFGTMMFAASLTTV</sequence>
<dbReference type="EMBL" id="LT960614">
    <property type="protein sequence ID" value="SON57662.1"/>
    <property type="molecule type" value="Genomic_DNA"/>
</dbReference>
<dbReference type="Pfam" id="PF03824">
    <property type="entry name" value="NicO"/>
    <property type="match status" value="1"/>
</dbReference>
<feature type="transmembrane region" description="Helical" evidence="13">
    <location>
        <begin position="126"/>
        <end position="158"/>
    </location>
</feature>
<keyword evidence="9" id="KW-0406">Ion transport</keyword>
<keyword evidence="4 13" id="KW-0813">Transport</keyword>
<comment type="function">
    <text evidence="1">Efflux system for nickel and cobalt.</text>
</comment>
<keyword evidence="11 13" id="KW-0472">Membrane</keyword>
<evidence type="ECO:0000256" key="14">
    <source>
        <dbReference type="SAM" id="SignalP"/>
    </source>
</evidence>
<dbReference type="GO" id="GO:0006824">
    <property type="term" value="P:cobalt ion transport"/>
    <property type="evidence" value="ECO:0007669"/>
    <property type="project" value="UniProtKB-KW"/>
</dbReference>
<evidence type="ECO:0000256" key="13">
    <source>
        <dbReference type="RuleBase" id="RU362101"/>
    </source>
</evidence>
<dbReference type="GO" id="GO:0046583">
    <property type="term" value="F:monoatomic cation efflux transmembrane transporter activity"/>
    <property type="evidence" value="ECO:0007669"/>
    <property type="project" value="TreeGrafter"/>
</dbReference>
<dbReference type="RefSeq" id="WP_197708058.1">
    <property type="nucleotide sequence ID" value="NZ_LT960614.1"/>
</dbReference>
<feature type="transmembrane region" description="Helical" evidence="13">
    <location>
        <begin position="336"/>
        <end position="357"/>
    </location>
</feature>
<evidence type="ECO:0000256" key="8">
    <source>
        <dbReference type="ARBA" id="ARBA00022989"/>
    </source>
</evidence>